<dbReference type="EMBL" id="JWIC01000003">
    <property type="protein sequence ID" value="KID58690.1"/>
    <property type="molecule type" value="Genomic_DNA"/>
</dbReference>
<organism evidence="1 2">
    <name type="scientific">Pseudoalteromonas luteoviolacea</name>
    <dbReference type="NCBI Taxonomy" id="43657"/>
    <lineage>
        <taxon>Bacteria</taxon>
        <taxon>Pseudomonadati</taxon>
        <taxon>Pseudomonadota</taxon>
        <taxon>Gammaproteobacteria</taxon>
        <taxon>Alteromonadales</taxon>
        <taxon>Pseudoalteromonadaceae</taxon>
        <taxon>Pseudoalteromonas</taxon>
    </lineage>
</organism>
<proteinExistence type="predicted"/>
<sequence>MYLKSVLFLVIGFWFCELDAYELKHSQEAEVSSKVDTQAFKFYTMLGKGNNWHIAHYANRRLAVHILSALNAREDRSLYGFQAKDIDGMPLSSTQRYTVFMNGNGNGWYECARGFVVTGMYFYDQGDRSVERFECTKVLGKTTYPLFDFQNADINGPVVCGKVHGKDTYTTGFYYQDTGDDRIRFMLCGYFFDEN</sequence>
<dbReference type="AlphaFoldDB" id="A0A0C1QH72"/>
<evidence type="ECO:0000313" key="1">
    <source>
        <dbReference type="EMBL" id="KID58690.1"/>
    </source>
</evidence>
<reference evidence="1 2" key="1">
    <citation type="submission" date="2014-12" db="EMBL/GenBank/DDBJ databases">
        <title>Draft Genome Sequence of Pseudoalteromonas luteoviolacea HI1.</title>
        <authorList>
            <person name="Asahina A.Y."/>
            <person name="Hadfield M.G."/>
        </authorList>
    </citation>
    <scope>NUCLEOTIDE SEQUENCE [LARGE SCALE GENOMIC DNA]</scope>
    <source>
        <strain evidence="1 2">HI1</strain>
    </source>
</reference>
<name>A0A0C1QH72_9GAMM</name>
<dbReference type="OrthoDB" id="6308891at2"/>
<comment type="caution">
    <text evidence="1">The sequence shown here is derived from an EMBL/GenBank/DDBJ whole genome shotgun (WGS) entry which is preliminary data.</text>
</comment>
<protein>
    <submittedName>
        <fullName evidence="1">Uncharacterized protein</fullName>
    </submittedName>
</protein>
<accession>A0A0C1QH72</accession>
<evidence type="ECO:0000313" key="2">
    <source>
        <dbReference type="Proteomes" id="UP000031327"/>
    </source>
</evidence>
<gene>
    <name evidence="1" type="ORF">JF50_02145</name>
</gene>
<dbReference type="Proteomes" id="UP000031327">
    <property type="component" value="Unassembled WGS sequence"/>
</dbReference>
<dbReference type="RefSeq" id="WP_039607859.1">
    <property type="nucleotide sequence ID" value="NZ_JWIC01000003.1"/>
</dbReference>